<reference evidence="2 3" key="1">
    <citation type="submission" date="2022-01" db="EMBL/GenBank/DDBJ databases">
        <title>Flavihumibacter sp. nov., isolated from sediment of a river.</title>
        <authorList>
            <person name="Liu H."/>
        </authorList>
    </citation>
    <scope>NUCLEOTIDE SEQUENCE [LARGE SCALE GENOMIC DNA]</scope>
    <source>
        <strain evidence="2 3">RY-1</strain>
    </source>
</reference>
<accession>A0ABS9BMI8</accession>
<keyword evidence="3" id="KW-1185">Reference proteome</keyword>
<evidence type="ECO:0000313" key="3">
    <source>
        <dbReference type="Proteomes" id="UP001200145"/>
    </source>
</evidence>
<gene>
    <name evidence="2" type="ORF">L0U88_16715</name>
</gene>
<protein>
    <submittedName>
        <fullName evidence="2">Uncharacterized protein</fullName>
    </submittedName>
</protein>
<proteinExistence type="predicted"/>
<feature type="region of interest" description="Disordered" evidence="1">
    <location>
        <begin position="31"/>
        <end position="51"/>
    </location>
</feature>
<evidence type="ECO:0000313" key="2">
    <source>
        <dbReference type="EMBL" id="MCF1716287.1"/>
    </source>
</evidence>
<dbReference type="RefSeq" id="WP_234867342.1">
    <property type="nucleotide sequence ID" value="NZ_JAKEVY010000004.1"/>
</dbReference>
<sequence length="51" mass="5901">MKNRVKGRGNFIFSNTRIAVFFPFSTNGRKWKMEEGENGRKETGYKGDGKQ</sequence>
<organism evidence="2 3">
    <name type="scientific">Flavihumibacter fluminis</name>
    <dbReference type="NCBI Taxonomy" id="2909236"/>
    <lineage>
        <taxon>Bacteria</taxon>
        <taxon>Pseudomonadati</taxon>
        <taxon>Bacteroidota</taxon>
        <taxon>Chitinophagia</taxon>
        <taxon>Chitinophagales</taxon>
        <taxon>Chitinophagaceae</taxon>
        <taxon>Flavihumibacter</taxon>
    </lineage>
</organism>
<name>A0ABS9BMI8_9BACT</name>
<comment type="caution">
    <text evidence="2">The sequence shown here is derived from an EMBL/GenBank/DDBJ whole genome shotgun (WGS) entry which is preliminary data.</text>
</comment>
<dbReference type="EMBL" id="JAKEVY010000004">
    <property type="protein sequence ID" value="MCF1716287.1"/>
    <property type="molecule type" value="Genomic_DNA"/>
</dbReference>
<evidence type="ECO:0000256" key="1">
    <source>
        <dbReference type="SAM" id="MobiDB-lite"/>
    </source>
</evidence>
<dbReference type="Proteomes" id="UP001200145">
    <property type="component" value="Unassembled WGS sequence"/>
</dbReference>